<dbReference type="InterPro" id="IPR052543">
    <property type="entry name" value="HTH_Metal-responsive_Reg"/>
</dbReference>
<feature type="domain" description="HTH arsR-type" evidence="2">
    <location>
        <begin position="1"/>
        <end position="94"/>
    </location>
</feature>
<comment type="caution">
    <text evidence="3">The sequence shown here is derived from an EMBL/GenBank/DDBJ whole genome shotgun (WGS) entry which is preliminary data.</text>
</comment>
<gene>
    <name evidence="3" type="ORF">ACFSOY_00320</name>
</gene>
<dbReference type="RefSeq" id="WP_386043201.1">
    <property type="nucleotide sequence ID" value="NZ_JBHUIO010000002.1"/>
</dbReference>
<evidence type="ECO:0000313" key="3">
    <source>
        <dbReference type="EMBL" id="MFD2168462.1"/>
    </source>
</evidence>
<dbReference type="SUPFAM" id="SSF46785">
    <property type="entry name" value="Winged helix' DNA-binding domain"/>
    <property type="match status" value="1"/>
</dbReference>
<accession>A0ABW4ZR94</accession>
<reference evidence="4" key="1">
    <citation type="journal article" date="2019" name="Int. J. Syst. Evol. Microbiol.">
        <title>The Global Catalogue of Microorganisms (GCM) 10K type strain sequencing project: providing services to taxonomists for standard genome sequencing and annotation.</title>
        <authorList>
            <consortium name="The Broad Institute Genomics Platform"/>
            <consortium name="The Broad Institute Genome Sequencing Center for Infectious Disease"/>
            <person name="Wu L."/>
            <person name="Ma J."/>
        </authorList>
    </citation>
    <scope>NUCLEOTIDE SEQUENCE [LARGE SCALE GENOMIC DNA]</scope>
    <source>
        <strain evidence="4">CGMCC 1.13574</strain>
    </source>
</reference>
<keyword evidence="4" id="KW-1185">Reference proteome</keyword>
<dbReference type="InterPro" id="IPR036390">
    <property type="entry name" value="WH_DNA-bd_sf"/>
</dbReference>
<dbReference type="CDD" id="cd00090">
    <property type="entry name" value="HTH_ARSR"/>
    <property type="match status" value="1"/>
</dbReference>
<evidence type="ECO:0000256" key="1">
    <source>
        <dbReference type="ARBA" id="ARBA00023125"/>
    </source>
</evidence>
<dbReference type="NCBIfam" id="NF033788">
    <property type="entry name" value="HTH_metalloreg"/>
    <property type="match status" value="1"/>
</dbReference>
<dbReference type="InterPro" id="IPR001845">
    <property type="entry name" value="HTH_ArsR_DNA-bd_dom"/>
</dbReference>
<proteinExistence type="predicted"/>
<dbReference type="Gene3D" id="1.10.10.10">
    <property type="entry name" value="Winged helix-like DNA-binding domain superfamily/Winged helix DNA-binding domain"/>
    <property type="match status" value="1"/>
</dbReference>
<dbReference type="InterPro" id="IPR011991">
    <property type="entry name" value="ArsR-like_HTH"/>
</dbReference>
<dbReference type="Pfam" id="PF12840">
    <property type="entry name" value="HTH_20"/>
    <property type="match status" value="1"/>
</dbReference>
<dbReference type="Proteomes" id="UP001597343">
    <property type="component" value="Unassembled WGS sequence"/>
</dbReference>
<dbReference type="InterPro" id="IPR036388">
    <property type="entry name" value="WH-like_DNA-bd_sf"/>
</dbReference>
<evidence type="ECO:0000313" key="4">
    <source>
        <dbReference type="Proteomes" id="UP001597343"/>
    </source>
</evidence>
<name>A0ABW4ZR94_9BACL</name>
<dbReference type="PANTHER" id="PTHR39168">
    <property type="entry name" value="TRANSCRIPTIONAL REGULATOR-RELATED"/>
    <property type="match status" value="1"/>
</dbReference>
<protein>
    <submittedName>
        <fullName evidence="3">ArsR/SmtB family transcription factor</fullName>
    </submittedName>
</protein>
<dbReference type="PANTHER" id="PTHR39168:SF1">
    <property type="entry name" value="TRANSCRIPTIONAL REGULATORY PROTEIN"/>
    <property type="match status" value="1"/>
</dbReference>
<sequence length="228" mass="25409">MNVYPDVASIASLMADRTRAIILDVLLDGRALPASDLARLSGVTPQTISAHLTKLVEGNLLQVETQGRHRYYRLSGPEVANALEAISLLAPPVKIRSLRQSVEMERLREARTCYDHLAGQLGVALTRALVDRGWLQERTGDYIVTEAGAARLERFGVDLHACYKARRHFAKPCLDWSERRHHLGGALGAAISRRLFELAWIEKDPSCRAVRVTALGKERLFEEFGLES</sequence>
<dbReference type="SMART" id="SM00418">
    <property type="entry name" value="HTH_ARSR"/>
    <property type="match status" value="1"/>
</dbReference>
<dbReference type="PROSITE" id="PS50987">
    <property type="entry name" value="HTH_ARSR_2"/>
    <property type="match status" value="1"/>
</dbReference>
<evidence type="ECO:0000259" key="2">
    <source>
        <dbReference type="PROSITE" id="PS50987"/>
    </source>
</evidence>
<dbReference type="EMBL" id="JBHUIO010000002">
    <property type="protein sequence ID" value="MFD2168462.1"/>
    <property type="molecule type" value="Genomic_DNA"/>
</dbReference>
<keyword evidence="1" id="KW-0238">DNA-binding</keyword>
<organism evidence="3 4">
    <name type="scientific">Tumebacillus lipolyticus</name>
    <dbReference type="NCBI Taxonomy" id="1280370"/>
    <lineage>
        <taxon>Bacteria</taxon>
        <taxon>Bacillati</taxon>
        <taxon>Bacillota</taxon>
        <taxon>Bacilli</taxon>
        <taxon>Bacillales</taxon>
        <taxon>Alicyclobacillaceae</taxon>
        <taxon>Tumebacillus</taxon>
    </lineage>
</organism>